<name>A0ABT8DWV8_9BURK</name>
<feature type="domain" description="Cyclic nucleotide-binding" evidence="1">
    <location>
        <begin position="1"/>
        <end position="66"/>
    </location>
</feature>
<dbReference type="InterPro" id="IPR000595">
    <property type="entry name" value="cNMP-bd_dom"/>
</dbReference>
<comment type="caution">
    <text evidence="2">The sequence shown here is derived from an EMBL/GenBank/DDBJ whole genome shotgun (WGS) entry which is preliminary data.</text>
</comment>
<proteinExistence type="predicted"/>
<accession>A0ABT8DWV8</accession>
<dbReference type="EMBL" id="JAUHHC010000003">
    <property type="protein sequence ID" value="MDN3920776.1"/>
    <property type="molecule type" value="Genomic_DNA"/>
</dbReference>
<dbReference type="RefSeq" id="WP_290359100.1">
    <property type="nucleotide sequence ID" value="NZ_JAUHHC010000003.1"/>
</dbReference>
<sequence length="66" mass="7033">MKTLADAVQPREVQGGEQVFGAGGPADSTIFVIGGRLRATRRGRRADRRRRLGAAALAGAAVRRYP</sequence>
<reference evidence="2 3" key="1">
    <citation type="submission" date="2023-06" db="EMBL/GenBank/DDBJ databases">
        <title>Pelomonas sp. PFR6 16S ribosomal RNA gene Genome sequencing and assembly.</title>
        <authorList>
            <person name="Woo H."/>
        </authorList>
    </citation>
    <scope>NUCLEOTIDE SEQUENCE [LARGE SCALE GENOMIC DNA]</scope>
    <source>
        <strain evidence="2 3">PFR6</strain>
    </source>
</reference>
<evidence type="ECO:0000313" key="3">
    <source>
        <dbReference type="Proteomes" id="UP001228044"/>
    </source>
</evidence>
<evidence type="ECO:0000313" key="2">
    <source>
        <dbReference type="EMBL" id="MDN3920776.1"/>
    </source>
</evidence>
<gene>
    <name evidence="2" type="ORF">QWJ38_10845</name>
</gene>
<keyword evidence="3" id="KW-1185">Reference proteome</keyword>
<dbReference type="SUPFAM" id="SSF51206">
    <property type="entry name" value="cAMP-binding domain-like"/>
    <property type="match status" value="1"/>
</dbReference>
<evidence type="ECO:0000259" key="1">
    <source>
        <dbReference type="PROSITE" id="PS50042"/>
    </source>
</evidence>
<dbReference type="Proteomes" id="UP001228044">
    <property type="component" value="Unassembled WGS sequence"/>
</dbReference>
<dbReference type="PROSITE" id="PS50042">
    <property type="entry name" value="CNMP_BINDING_3"/>
    <property type="match status" value="1"/>
</dbReference>
<organism evidence="2 3">
    <name type="scientific">Roseateles violae</name>
    <dbReference type="NCBI Taxonomy" id="3058042"/>
    <lineage>
        <taxon>Bacteria</taxon>
        <taxon>Pseudomonadati</taxon>
        <taxon>Pseudomonadota</taxon>
        <taxon>Betaproteobacteria</taxon>
        <taxon>Burkholderiales</taxon>
        <taxon>Sphaerotilaceae</taxon>
        <taxon>Roseateles</taxon>
    </lineage>
</organism>
<dbReference type="InterPro" id="IPR018490">
    <property type="entry name" value="cNMP-bd_dom_sf"/>
</dbReference>
<protein>
    <recommendedName>
        <fullName evidence="1">Cyclic nucleotide-binding domain-containing protein</fullName>
    </recommendedName>
</protein>